<accession>A0A1A9ZSC3</accession>
<feature type="transmembrane region" description="Helical" evidence="1">
    <location>
        <begin position="69"/>
        <end position="88"/>
    </location>
</feature>
<dbReference type="VEuPathDB" id="VectorBase:GPAI023468"/>
<organism evidence="2 3">
    <name type="scientific">Glossina pallidipes</name>
    <name type="common">Tsetse fly</name>
    <dbReference type="NCBI Taxonomy" id="7398"/>
    <lineage>
        <taxon>Eukaryota</taxon>
        <taxon>Metazoa</taxon>
        <taxon>Ecdysozoa</taxon>
        <taxon>Arthropoda</taxon>
        <taxon>Hexapoda</taxon>
        <taxon>Insecta</taxon>
        <taxon>Pterygota</taxon>
        <taxon>Neoptera</taxon>
        <taxon>Endopterygota</taxon>
        <taxon>Diptera</taxon>
        <taxon>Brachycera</taxon>
        <taxon>Muscomorpha</taxon>
        <taxon>Hippoboscoidea</taxon>
        <taxon>Glossinidae</taxon>
        <taxon>Glossina</taxon>
    </lineage>
</organism>
<keyword evidence="1" id="KW-0812">Transmembrane</keyword>
<keyword evidence="3" id="KW-1185">Reference proteome</keyword>
<keyword evidence="1" id="KW-0472">Membrane</keyword>
<reference evidence="2" key="2">
    <citation type="submission" date="2020-05" db="UniProtKB">
        <authorList>
            <consortium name="EnsemblMetazoa"/>
        </authorList>
    </citation>
    <scope>IDENTIFICATION</scope>
    <source>
        <strain evidence="2">IAEA</strain>
    </source>
</reference>
<dbReference type="Proteomes" id="UP000092445">
    <property type="component" value="Unassembled WGS sequence"/>
</dbReference>
<sequence>MPKDVAPITQHKNRLDRTVSIHSDLPLQVILMHFVWGEEISLTNTCNGLNFVDAAICSHLYRFQSLRSIIRALLFWCLFTFGSSYYRISQTSSSFNSFQEQ</sequence>
<proteinExistence type="predicted"/>
<name>A0A1A9ZSC3_GLOPL</name>
<reference evidence="3" key="1">
    <citation type="submission" date="2014-03" db="EMBL/GenBank/DDBJ databases">
        <authorList>
            <person name="Aksoy S."/>
            <person name="Warren W."/>
            <person name="Wilson R.K."/>
        </authorList>
    </citation>
    <scope>NUCLEOTIDE SEQUENCE [LARGE SCALE GENOMIC DNA]</scope>
    <source>
        <strain evidence="3">IAEA</strain>
    </source>
</reference>
<dbReference type="AlphaFoldDB" id="A0A1A9ZSC3"/>
<evidence type="ECO:0000313" key="3">
    <source>
        <dbReference type="Proteomes" id="UP000092445"/>
    </source>
</evidence>
<keyword evidence="1" id="KW-1133">Transmembrane helix</keyword>
<dbReference type="EnsemblMetazoa" id="GPAI023468-RA">
    <property type="protein sequence ID" value="GPAI023468-PA"/>
    <property type="gene ID" value="GPAI023468"/>
</dbReference>
<evidence type="ECO:0000313" key="2">
    <source>
        <dbReference type="EnsemblMetazoa" id="GPAI023468-PA"/>
    </source>
</evidence>
<protein>
    <submittedName>
        <fullName evidence="2">Uncharacterized protein</fullName>
    </submittedName>
</protein>
<evidence type="ECO:0000256" key="1">
    <source>
        <dbReference type="SAM" id="Phobius"/>
    </source>
</evidence>